<proteinExistence type="predicted"/>
<gene>
    <name evidence="1" type="ORF">A5779_00520</name>
</gene>
<protein>
    <submittedName>
        <fullName evidence="1">Uncharacterized protein</fullName>
    </submittedName>
</protein>
<reference evidence="2" key="1">
    <citation type="submission" date="2016-06" db="EMBL/GenBank/DDBJ databases">
        <authorList>
            <person name="Sutton G."/>
            <person name="Brinkac L."/>
            <person name="Sanka R."/>
            <person name="Adams M."/>
            <person name="Lau E."/>
            <person name="Mehaffy C."/>
            <person name="Tameris M."/>
            <person name="Hatherill M."/>
            <person name="Hanekom W."/>
            <person name="Mahomed H."/>
            <person name="Mcshane H."/>
        </authorList>
    </citation>
    <scope>NUCLEOTIDE SEQUENCE [LARGE SCALE GENOMIC DNA]</scope>
    <source>
        <strain evidence="2">852002-10433_SCH5171157</strain>
    </source>
</reference>
<dbReference type="OrthoDB" id="4624229at2"/>
<name>A0A1A0VHS0_MYCPR</name>
<dbReference type="EMBL" id="LZSY01000174">
    <property type="protein sequence ID" value="OBB82741.1"/>
    <property type="molecule type" value="Genomic_DNA"/>
</dbReference>
<sequence length="228" mass="23523">MPKFGGPTEAFGKQNRAKKIITTVLVATGLGGATLLSAPTHRNTVVAVEQPPAVDPVTKNAAAVVPTPPPVVVGKDSSAQDIVKAIVSQGHAARLSEDQIKTVIATAKIESTFRPTASGGVQAYGSSGGAADEVIGLFQEKASFGTVAERQDPNKAIARFIARFTEASKKYAINGDSVLAATLAQNPQLLKFRGGGVGTHYYNTIKAAMNAAADLYNQAAGPVLQPVT</sequence>
<accession>A0A1A0VHS0</accession>
<dbReference type="Proteomes" id="UP000094008">
    <property type="component" value="Unassembled WGS sequence"/>
</dbReference>
<dbReference type="RefSeq" id="WP_064887004.1">
    <property type="nucleotide sequence ID" value="NZ_LZSY01000174.1"/>
</dbReference>
<organism evidence="1 2">
    <name type="scientific">Mycolicibacterium peregrinum</name>
    <name type="common">Mycobacterium peregrinum</name>
    <dbReference type="NCBI Taxonomy" id="43304"/>
    <lineage>
        <taxon>Bacteria</taxon>
        <taxon>Bacillati</taxon>
        <taxon>Actinomycetota</taxon>
        <taxon>Actinomycetes</taxon>
        <taxon>Mycobacteriales</taxon>
        <taxon>Mycobacteriaceae</taxon>
        <taxon>Mycolicibacterium</taxon>
    </lineage>
</organism>
<evidence type="ECO:0000313" key="2">
    <source>
        <dbReference type="Proteomes" id="UP000094008"/>
    </source>
</evidence>
<comment type="caution">
    <text evidence="1">The sequence shown here is derived from an EMBL/GenBank/DDBJ whole genome shotgun (WGS) entry which is preliminary data.</text>
</comment>
<dbReference type="AlphaFoldDB" id="A0A1A0VHS0"/>
<evidence type="ECO:0000313" key="1">
    <source>
        <dbReference type="EMBL" id="OBB82741.1"/>
    </source>
</evidence>